<dbReference type="PROSITE" id="PS50878">
    <property type="entry name" value="RT_POL"/>
    <property type="match status" value="1"/>
</dbReference>
<feature type="domain" description="Reverse transcriptase" evidence="2">
    <location>
        <begin position="226"/>
        <end position="461"/>
    </location>
</feature>
<evidence type="ECO:0000256" key="1">
    <source>
        <dbReference type="SAM" id="MobiDB-lite"/>
    </source>
</evidence>
<name>A0A8J6AWR7_9EUKA</name>
<dbReference type="InterPro" id="IPR000477">
    <property type="entry name" value="RT_dom"/>
</dbReference>
<dbReference type="InterPro" id="IPR043502">
    <property type="entry name" value="DNA/RNA_pol_sf"/>
</dbReference>
<evidence type="ECO:0000313" key="4">
    <source>
        <dbReference type="Proteomes" id="UP000717585"/>
    </source>
</evidence>
<dbReference type="OrthoDB" id="7485566at2759"/>
<dbReference type="PANTHER" id="PTHR19446">
    <property type="entry name" value="REVERSE TRANSCRIPTASES"/>
    <property type="match status" value="1"/>
</dbReference>
<dbReference type="EMBL" id="JAHDYR010000015">
    <property type="protein sequence ID" value="KAG9394415.1"/>
    <property type="molecule type" value="Genomic_DNA"/>
</dbReference>
<evidence type="ECO:0000259" key="2">
    <source>
        <dbReference type="PROSITE" id="PS50878"/>
    </source>
</evidence>
<gene>
    <name evidence="3" type="ORF">J8273_4071</name>
</gene>
<keyword evidence="4" id="KW-1185">Reference proteome</keyword>
<evidence type="ECO:0000313" key="3">
    <source>
        <dbReference type="EMBL" id="KAG9394415.1"/>
    </source>
</evidence>
<protein>
    <recommendedName>
        <fullName evidence="2">Reverse transcriptase domain-containing protein</fullName>
    </recommendedName>
</protein>
<dbReference type="Pfam" id="PF00078">
    <property type="entry name" value="RVT_1"/>
    <property type="match status" value="1"/>
</dbReference>
<dbReference type="AlphaFoldDB" id="A0A8J6AWR7"/>
<reference evidence="3" key="1">
    <citation type="submission" date="2021-05" db="EMBL/GenBank/DDBJ databases">
        <title>A free-living protist that lacks canonical eukaryotic 1 DNA replication and segregation systems.</title>
        <authorList>
            <person name="Salas-Leiva D.E."/>
            <person name="Tromer E.C."/>
            <person name="Curtis B.A."/>
            <person name="Jerlstrom-Hultqvist J."/>
            <person name="Kolisko M."/>
            <person name="Yi Z."/>
            <person name="Salas-Leiva J.S."/>
            <person name="Gallot-Lavallee L."/>
            <person name="Kops G.J.P.L."/>
            <person name="Archibald J.M."/>
            <person name="Simpson A.G.B."/>
            <person name="Roger A.J."/>
        </authorList>
    </citation>
    <scope>NUCLEOTIDE SEQUENCE</scope>
    <source>
        <strain evidence="3">BICM</strain>
    </source>
</reference>
<organism evidence="3 4">
    <name type="scientific">Carpediemonas membranifera</name>
    <dbReference type="NCBI Taxonomy" id="201153"/>
    <lineage>
        <taxon>Eukaryota</taxon>
        <taxon>Metamonada</taxon>
        <taxon>Carpediemonas-like organisms</taxon>
        <taxon>Carpediemonas</taxon>
    </lineage>
</organism>
<dbReference type="SUPFAM" id="SSF56672">
    <property type="entry name" value="DNA/RNA polymerases"/>
    <property type="match status" value="1"/>
</dbReference>
<accession>A0A8J6AWR7</accession>
<dbReference type="Proteomes" id="UP000717585">
    <property type="component" value="Unassembled WGS sequence"/>
</dbReference>
<proteinExistence type="predicted"/>
<comment type="caution">
    <text evidence="3">The sequence shown here is derived from an EMBL/GenBank/DDBJ whole genome shotgun (WGS) entry which is preliminary data.</text>
</comment>
<sequence>MPGAPPLVAQGGSQTHVSPAADLGSQLESSLATPLPPKVALSLGRMKPSTRKATAWSRGLVDRLTDVASAQPATKTERLLQLARYPATLDTFVASSRRPPRSAPNRARTRRSKRALLQAKSGYLARAVNTLMCPEQSKSDEEVDRELAELQAHPSPDGLEAFSWSDVPAAPLSSITISRKILKKALGSLPADKAPGPTGLSFLHLRVAYKIMRKELVAALLPIVQAIIDGDNNYAIFSHSILVPIPKKNGKLRPVAMGEALRRIAAKAAAETVLPKLREEVFVDQFGLGESCGLERMVAITRRHFDDGGTVLSLDLSNAYNTLSRDFLLRCVSTYCPALVDYVKGQYSSSLLLSTSGVVLRSEEGVQQGDPLSPLLFSLGMKPVLDRLRSIYNVRVVAYQDDTYILTDRASADEIAKTAKQLFSQVGMSLNLPKCVALIQGAGHDTNLDRPDHVRRVGAHVITGVPVGPESFVRGEVQRVVDKAALTLKAIADFSEDVGAEGVGPALSMIKFCVLPKIAHLMRNVDPTPEVLTPAETFCQSTLSDVVGKVLGRTLSPDISQALGLPAKHGGLGFAMPTVVQWVLNFY</sequence>
<feature type="region of interest" description="Disordered" evidence="1">
    <location>
        <begin position="1"/>
        <end position="34"/>
    </location>
</feature>